<dbReference type="EMBL" id="JABCUV010000006">
    <property type="protein sequence ID" value="NMW93353.1"/>
    <property type="molecule type" value="Genomic_DNA"/>
</dbReference>
<comment type="caution">
    <text evidence="1">The sequence shown here is derived from an EMBL/GenBank/DDBJ whole genome shotgun (WGS) entry which is preliminary data.</text>
</comment>
<dbReference type="AlphaFoldDB" id="A0A848RN71"/>
<sequence>MNLLHEVTRPVSGVKLNPGIARHIQHAHNLHDISHVARLLDTEETYLTRCLEGETAPSVKLIAEIVVLTGLSIAQVVQQA</sequence>
<accession>A0A848RN71</accession>
<dbReference type="RefSeq" id="WP_004013940.1">
    <property type="nucleotide sequence ID" value="NZ_CAMUNX010000001.1"/>
</dbReference>
<evidence type="ECO:0000313" key="2">
    <source>
        <dbReference type="Proteomes" id="UP000582487"/>
    </source>
</evidence>
<protein>
    <recommendedName>
        <fullName evidence="3">XRE family transcriptional regulator</fullName>
    </recommendedName>
</protein>
<reference evidence="1 2" key="1">
    <citation type="submission" date="2020-04" db="EMBL/GenBank/DDBJ databases">
        <title>Antimicrobial susceptibility and clonality of vaginal-derived multi-drug resistant Mobiluncus isolates in China.</title>
        <authorList>
            <person name="Zhang X."/>
        </authorList>
    </citation>
    <scope>NUCLEOTIDE SEQUENCE [LARGE SCALE GENOMIC DNA]</scope>
    <source>
        <strain evidence="1 2">7</strain>
    </source>
</reference>
<evidence type="ECO:0008006" key="3">
    <source>
        <dbReference type="Google" id="ProtNLM"/>
    </source>
</evidence>
<proteinExistence type="predicted"/>
<dbReference type="Proteomes" id="UP000582487">
    <property type="component" value="Unassembled WGS sequence"/>
</dbReference>
<name>A0A848RN71_9ACTO</name>
<gene>
    <name evidence="1" type="ORF">HHJ74_06520</name>
</gene>
<organism evidence="1 2">
    <name type="scientific">Mobiluncus mulieris</name>
    <dbReference type="NCBI Taxonomy" id="2052"/>
    <lineage>
        <taxon>Bacteria</taxon>
        <taxon>Bacillati</taxon>
        <taxon>Actinomycetota</taxon>
        <taxon>Actinomycetes</taxon>
        <taxon>Actinomycetales</taxon>
        <taxon>Actinomycetaceae</taxon>
        <taxon>Mobiluncus</taxon>
    </lineage>
</organism>
<evidence type="ECO:0000313" key="1">
    <source>
        <dbReference type="EMBL" id="NMW93353.1"/>
    </source>
</evidence>